<comment type="similarity">
    <text evidence="1">Belongs to the HpcH/HpaI aldolase family.</text>
</comment>
<feature type="signal peptide" evidence="4">
    <location>
        <begin position="1"/>
        <end position="28"/>
    </location>
</feature>
<dbReference type="SUPFAM" id="SSF51621">
    <property type="entry name" value="Phosphoenolpyruvate/pyruvate domain"/>
    <property type="match status" value="1"/>
</dbReference>
<dbReference type="AlphaFoldDB" id="A0A6L6PDS0"/>
<dbReference type="EMBL" id="WNKY01000002">
    <property type="protein sequence ID" value="MTV36747.1"/>
    <property type="molecule type" value="Genomic_DNA"/>
</dbReference>
<feature type="chain" id="PRO_5026949719" evidence="4">
    <location>
        <begin position="29"/>
        <end position="259"/>
    </location>
</feature>
<accession>A0A6L6PDS0</accession>
<dbReference type="InterPro" id="IPR050251">
    <property type="entry name" value="HpcH-HpaI_aldolase"/>
</dbReference>
<comment type="caution">
    <text evidence="6">The sequence shown here is derived from an EMBL/GenBank/DDBJ whole genome shotgun (WGS) entry which is preliminary data.</text>
</comment>
<protein>
    <submittedName>
        <fullName evidence="6">Siderophore biosynthesis protein SbnG</fullName>
    </submittedName>
</protein>
<proteinExistence type="inferred from homology"/>
<evidence type="ECO:0000256" key="4">
    <source>
        <dbReference type="SAM" id="SignalP"/>
    </source>
</evidence>
<keyword evidence="3" id="KW-0456">Lyase</keyword>
<evidence type="ECO:0000313" key="6">
    <source>
        <dbReference type="EMBL" id="MTV36747.1"/>
    </source>
</evidence>
<evidence type="ECO:0000256" key="1">
    <source>
        <dbReference type="ARBA" id="ARBA00005568"/>
    </source>
</evidence>
<dbReference type="InterPro" id="IPR005000">
    <property type="entry name" value="Aldolase/citrate-lyase_domain"/>
</dbReference>
<evidence type="ECO:0000313" key="7">
    <source>
        <dbReference type="Proteomes" id="UP000475582"/>
    </source>
</evidence>
<sequence>MIRPNLLKRKLAQGQAVFGLFCSIPAPASVELAGAAGFDFVIIDTEHTLINPETLENMLRTAEAAGITPLVRISSAAADSGEILRALDGGAQGIVAPCVESAETMRRIVAACKYQPHGMRSLNAGRPGAFGKHSLAEYVVHANQEIMVVPMIESLAGVRHIGAILEVPGVDLVLEGAADLSQSCGLAWQTAAPPVQAALREIQQACARAAIPYCAIPRADGDYAAWRGRGVSAFVLGDERGIAFRALQAKLHSMTLSEG</sequence>
<organism evidence="6 7">
    <name type="scientific">Duganella radicis</name>
    <dbReference type="NCBI Taxonomy" id="551988"/>
    <lineage>
        <taxon>Bacteria</taxon>
        <taxon>Pseudomonadati</taxon>
        <taxon>Pseudomonadota</taxon>
        <taxon>Betaproteobacteria</taxon>
        <taxon>Burkholderiales</taxon>
        <taxon>Oxalobacteraceae</taxon>
        <taxon>Telluria group</taxon>
        <taxon>Duganella</taxon>
    </lineage>
</organism>
<dbReference type="InterPro" id="IPR015813">
    <property type="entry name" value="Pyrv/PenolPyrv_kinase-like_dom"/>
</dbReference>
<gene>
    <name evidence="6" type="ORF">GM676_03995</name>
</gene>
<reference evidence="6 7" key="1">
    <citation type="submission" date="2019-11" db="EMBL/GenBank/DDBJ databases">
        <title>Type strains purchased from KCTC, JCM and DSMZ.</title>
        <authorList>
            <person name="Lu H."/>
        </authorList>
    </citation>
    <scope>NUCLEOTIDE SEQUENCE [LARGE SCALE GENOMIC DNA]</scope>
    <source>
        <strain evidence="6 7">KCTC 22382</strain>
    </source>
</reference>
<dbReference type="Gene3D" id="3.20.20.60">
    <property type="entry name" value="Phosphoenolpyruvate-binding domains"/>
    <property type="match status" value="1"/>
</dbReference>
<keyword evidence="7" id="KW-1185">Reference proteome</keyword>
<dbReference type="RefSeq" id="WP_371866098.1">
    <property type="nucleotide sequence ID" value="NZ_WNKY01000002.1"/>
</dbReference>
<dbReference type="GO" id="GO:0016832">
    <property type="term" value="F:aldehyde-lyase activity"/>
    <property type="evidence" value="ECO:0007669"/>
    <property type="project" value="TreeGrafter"/>
</dbReference>
<evidence type="ECO:0000256" key="3">
    <source>
        <dbReference type="ARBA" id="ARBA00023239"/>
    </source>
</evidence>
<dbReference type="GO" id="GO:0046872">
    <property type="term" value="F:metal ion binding"/>
    <property type="evidence" value="ECO:0007669"/>
    <property type="project" value="UniProtKB-KW"/>
</dbReference>
<dbReference type="Pfam" id="PF03328">
    <property type="entry name" value="HpcH_HpaI"/>
    <property type="match status" value="1"/>
</dbReference>
<name>A0A6L6PDS0_9BURK</name>
<dbReference type="InterPro" id="IPR040442">
    <property type="entry name" value="Pyrv_kinase-like_dom_sf"/>
</dbReference>
<dbReference type="GO" id="GO:0005737">
    <property type="term" value="C:cytoplasm"/>
    <property type="evidence" value="ECO:0007669"/>
    <property type="project" value="TreeGrafter"/>
</dbReference>
<dbReference type="PANTHER" id="PTHR30502:SF0">
    <property type="entry name" value="PHOSPHOENOLPYRUVATE CARBOXYLASE FAMILY PROTEIN"/>
    <property type="match status" value="1"/>
</dbReference>
<keyword evidence="2" id="KW-0479">Metal-binding</keyword>
<dbReference type="Proteomes" id="UP000475582">
    <property type="component" value="Unassembled WGS sequence"/>
</dbReference>
<feature type="domain" description="HpcH/HpaI aldolase/citrate lyase" evidence="5">
    <location>
        <begin position="18"/>
        <end position="211"/>
    </location>
</feature>
<evidence type="ECO:0000259" key="5">
    <source>
        <dbReference type="Pfam" id="PF03328"/>
    </source>
</evidence>
<keyword evidence="4" id="KW-0732">Signal</keyword>
<dbReference type="PANTHER" id="PTHR30502">
    <property type="entry name" value="2-KETO-3-DEOXY-L-RHAMNONATE ALDOLASE"/>
    <property type="match status" value="1"/>
</dbReference>
<evidence type="ECO:0000256" key="2">
    <source>
        <dbReference type="ARBA" id="ARBA00022723"/>
    </source>
</evidence>